<accession>A0A8S9M120</accession>
<proteinExistence type="predicted"/>
<dbReference type="EMBL" id="QGKY02000089">
    <property type="protein sequence ID" value="KAF2613870.1"/>
    <property type="molecule type" value="Genomic_DNA"/>
</dbReference>
<gene>
    <name evidence="1" type="ORF">F2Q70_00013123</name>
</gene>
<sequence>MVSAPFSERSRSALSYRRPFAPPLSPSCLLRHDSGSYSSSTVTFHLFCEPRYELTSPHPSFCVFSIYSDLINLTFQGNLKNESPSTILMILYLDLTRCGFESILKKWLVTTFITPNP</sequence>
<evidence type="ECO:0000313" key="1">
    <source>
        <dbReference type="EMBL" id="KAF2613870.1"/>
    </source>
</evidence>
<reference evidence="1" key="1">
    <citation type="submission" date="2019-12" db="EMBL/GenBank/DDBJ databases">
        <title>Genome sequencing and annotation of Brassica cretica.</title>
        <authorList>
            <person name="Studholme D.J."/>
            <person name="Sarris P.F."/>
        </authorList>
    </citation>
    <scope>NUCLEOTIDE SEQUENCE</scope>
    <source>
        <strain evidence="1">PFS-102/07</strain>
        <tissue evidence="1">Leaf</tissue>
    </source>
</reference>
<dbReference type="AlphaFoldDB" id="A0A8S9M120"/>
<protein>
    <submittedName>
        <fullName evidence="1">Uncharacterized protein</fullName>
    </submittedName>
</protein>
<organism evidence="1">
    <name type="scientific">Brassica cretica</name>
    <name type="common">Mustard</name>
    <dbReference type="NCBI Taxonomy" id="69181"/>
    <lineage>
        <taxon>Eukaryota</taxon>
        <taxon>Viridiplantae</taxon>
        <taxon>Streptophyta</taxon>
        <taxon>Embryophyta</taxon>
        <taxon>Tracheophyta</taxon>
        <taxon>Spermatophyta</taxon>
        <taxon>Magnoliopsida</taxon>
        <taxon>eudicotyledons</taxon>
        <taxon>Gunneridae</taxon>
        <taxon>Pentapetalae</taxon>
        <taxon>rosids</taxon>
        <taxon>malvids</taxon>
        <taxon>Brassicales</taxon>
        <taxon>Brassicaceae</taxon>
        <taxon>Brassiceae</taxon>
        <taxon>Brassica</taxon>
    </lineage>
</organism>
<comment type="caution">
    <text evidence="1">The sequence shown here is derived from an EMBL/GenBank/DDBJ whole genome shotgun (WGS) entry which is preliminary data.</text>
</comment>
<name>A0A8S9M120_BRACR</name>